<proteinExistence type="inferred from homology"/>
<comment type="function">
    <text evidence="4">Nucleoside triphosphate pyrophosphatase that hydrolyzes dTTP and UTP. May have a dual role in cell division arrest and in preventing the incorporation of modified nucleotides into cellular nucleic acids.</text>
</comment>
<dbReference type="GO" id="GO:0036218">
    <property type="term" value="F:dTTP diphosphatase activity"/>
    <property type="evidence" value="ECO:0007669"/>
    <property type="project" value="RHEA"/>
</dbReference>
<feature type="site" description="Important for substrate specificity" evidence="4">
    <location>
        <position position="78"/>
    </location>
</feature>
<keyword evidence="4" id="KW-0963">Cytoplasm</keyword>
<feature type="site" description="Important for substrate specificity" evidence="4">
    <location>
        <position position="160"/>
    </location>
</feature>
<accession>A0A512B8Z7</accession>
<comment type="catalytic activity">
    <reaction evidence="4">
        <text>dTTP + H2O = dTMP + diphosphate + H(+)</text>
        <dbReference type="Rhea" id="RHEA:28534"/>
        <dbReference type="ChEBI" id="CHEBI:15377"/>
        <dbReference type="ChEBI" id="CHEBI:15378"/>
        <dbReference type="ChEBI" id="CHEBI:33019"/>
        <dbReference type="ChEBI" id="CHEBI:37568"/>
        <dbReference type="ChEBI" id="CHEBI:63528"/>
        <dbReference type="EC" id="3.6.1.9"/>
    </reaction>
</comment>
<keyword evidence="3 4" id="KW-0546">Nucleotide metabolism</keyword>
<evidence type="ECO:0000256" key="3">
    <source>
        <dbReference type="ARBA" id="ARBA00023080"/>
    </source>
</evidence>
<dbReference type="OrthoDB" id="9807767at2"/>
<dbReference type="GO" id="GO:0005737">
    <property type="term" value="C:cytoplasm"/>
    <property type="evidence" value="ECO:0007669"/>
    <property type="project" value="UniProtKB-SubCell"/>
</dbReference>
<evidence type="ECO:0000256" key="4">
    <source>
        <dbReference type="HAMAP-Rule" id="MF_00528"/>
    </source>
</evidence>
<dbReference type="Proteomes" id="UP000321513">
    <property type="component" value="Unassembled WGS sequence"/>
</dbReference>
<dbReference type="NCBIfam" id="TIGR00172">
    <property type="entry name" value="maf"/>
    <property type="match status" value="1"/>
</dbReference>
<dbReference type="Pfam" id="PF02545">
    <property type="entry name" value="Maf"/>
    <property type="match status" value="1"/>
</dbReference>
<gene>
    <name evidence="5" type="ORF">SAE01_09280</name>
</gene>
<comment type="caution">
    <text evidence="5">The sequence shown here is derived from an EMBL/GenBank/DDBJ whole genome shotgun (WGS) entry which is preliminary data.</text>
</comment>
<dbReference type="PIRSF" id="PIRSF006305">
    <property type="entry name" value="Maf"/>
    <property type="match status" value="1"/>
</dbReference>
<comment type="caution">
    <text evidence="4">Lacks conserved residue(s) required for the propagation of feature annotation.</text>
</comment>
<dbReference type="AlphaFoldDB" id="A0A512B8Z7"/>
<dbReference type="InterPro" id="IPR029001">
    <property type="entry name" value="ITPase-like_fam"/>
</dbReference>
<evidence type="ECO:0000313" key="6">
    <source>
        <dbReference type="Proteomes" id="UP000321513"/>
    </source>
</evidence>
<keyword evidence="6" id="KW-1185">Reference proteome</keyword>
<dbReference type="InterPro" id="IPR003697">
    <property type="entry name" value="Maf-like"/>
</dbReference>
<protein>
    <recommendedName>
        <fullName evidence="4">dTTP/UTP pyrophosphatase</fullName>
        <shortName evidence="4">dTTPase/UTPase</shortName>
        <ecNumber evidence="4">3.6.1.9</ecNumber>
    </recommendedName>
    <alternativeName>
        <fullName evidence="4">Nucleoside triphosphate pyrophosphatase</fullName>
    </alternativeName>
    <alternativeName>
        <fullName evidence="4">Nucleotide pyrophosphatase</fullName>
        <shortName evidence="4">Nucleotide PPase</shortName>
    </alternativeName>
</protein>
<organism evidence="5 6">
    <name type="scientific">Segetibacter aerophilus</name>
    <dbReference type="NCBI Taxonomy" id="670293"/>
    <lineage>
        <taxon>Bacteria</taxon>
        <taxon>Pseudomonadati</taxon>
        <taxon>Bacteroidota</taxon>
        <taxon>Chitinophagia</taxon>
        <taxon>Chitinophagales</taxon>
        <taxon>Chitinophagaceae</taxon>
        <taxon>Segetibacter</taxon>
    </lineage>
</organism>
<dbReference type="RefSeq" id="WP_147202487.1">
    <property type="nucleotide sequence ID" value="NZ_BJYT01000002.1"/>
</dbReference>
<evidence type="ECO:0000256" key="1">
    <source>
        <dbReference type="ARBA" id="ARBA00001968"/>
    </source>
</evidence>
<keyword evidence="2 4" id="KW-0378">Hydrolase</keyword>
<comment type="subcellular location">
    <subcellularLocation>
        <location evidence="4">Cytoplasm</location>
    </subcellularLocation>
</comment>
<dbReference type="GO" id="GO:0036221">
    <property type="term" value="F:UTP diphosphatase activity"/>
    <property type="evidence" value="ECO:0007669"/>
    <property type="project" value="RHEA"/>
</dbReference>
<feature type="site" description="Important for substrate specificity" evidence="4">
    <location>
        <position position="12"/>
    </location>
</feature>
<comment type="cofactor">
    <cofactor evidence="1 4">
        <name>a divalent metal cation</name>
        <dbReference type="ChEBI" id="CHEBI:60240"/>
    </cofactor>
</comment>
<name>A0A512B8Z7_9BACT</name>
<comment type="catalytic activity">
    <reaction evidence="4">
        <text>UTP + H2O = UMP + diphosphate + H(+)</text>
        <dbReference type="Rhea" id="RHEA:29395"/>
        <dbReference type="ChEBI" id="CHEBI:15377"/>
        <dbReference type="ChEBI" id="CHEBI:15378"/>
        <dbReference type="ChEBI" id="CHEBI:33019"/>
        <dbReference type="ChEBI" id="CHEBI:46398"/>
        <dbReference type="ChEBI" id="CHEBI:57865"/>
        <dbReference type="EC" id="3.6.1.9"/>
    </reaction>
</comment>
<dbReference type="HAMAP" id="MF_00528">
    <property type="entry name" value="Maf"/>
    <property type="match status" value="1"/>
</dbReference>
<dbReference type="GO" id="GO:0009117">
    <property type="term" value="P:nucleotide metabolic process"/>
    <property type="evidence" value="ECO:0007669"/>
    <property type="project" value="UniProtKB-KW"/>
</dbReference>
<dbReference type="CDD" id="cd00555">
    <property type="entry name" value="Maf"/>
    <property type="match status" value="1"/>
</dbReference>
<evidence type="ECO:0000313" key="5">
    <source>
        <dbReference type="EMBL" id="GEO08432.1"/>
    </source>
</evidence>
<dbReference type="EC" id="3.6.1.9" evidence="4"/>
<dbReference type="Gene3D" id="3.90.950.10">
    <property type="match status" value="1"/>
</dbReference>
<sequence>MQKIILASQSPRRKQLLEWAEIPFEIVVKSTEETYPEDLPIEEIPIHIARQKAIVVTETITKMVKLSQEPKIILAADTVVVLGDKIIGKPVDRQDAIDILISLSGNLHRVITGVVIQQGDQEIAFSDITSVQFHELTKQQIEFYVDKYKPYDKAGAYAIQEWIGVVGIKSVSGDFYNVMGLPVSRVVQELEKLKRKELKE</sequence>
<dbReference type="EMBL" id="BJYT01000002">
    <property type="protein sequence ID" value="GEO08432.1"/>
    <property type="molecule type" value="Genomic_DNA"/>
</dbReference>
<dbReference type="PANTHER" id="PTHR43213">
    <property type="entry name" value="BIFUNCTIONAL DTTP/UTP PYROPHOSPHATASE/METHYLTRANSFERASE PROTEIN-RELATED"/>
    <property type="match status" value="1"/>
</dbReference>
<dbReference type="PANTHER" id="PTHR43213:SF5">
    <property type="entry name" value="BIFUNCTIONAL DTTP_UTP PYROPHOSPHATASE_METHYLTRANSFERASE PROTEIN-RELATED"/>
    <property type="match status" value="1"/>
</dbReference>
<dbReference type="SUPFAM" id="SSF52972">
    <property type="entry name" value="ITPase-like"/>
    <property type="match status" value="1"/>
</dbReference>
<evidence type="ECO:0000256" key="2">
    <source>
        <dbReference type="ARBA" id="ARBA00022801"/>
    </source>
</evidence>
<feature type="active site" description="Proton acceptor" evidence="4">
    <location>
        <position position="77"/>
    </location>
</feature>
<reference evidence="5 6" key="1">
    <citation type="submission" date="2019-07" db="EMBL/GenBank/DDBJ databases">
        <title>Whole genome shotgun sequence of Segetibacter aerophilus NBRC 106135.</title>
        <authorList>
            <person name="Hosoyama A."/>
            <person name="Uohara A."/>
            <person name="Ohji S."/>
            <person name="Ichikawa N."/>
        </authorList>
    </citation>
    <scope>NUCLEOTIDE SEQUENCE [LARGE SCALE GENOMIC DNA]</scope>
    <source>
        <strain evidence="5 6">NBRC 106135</strain>
    </source>
</reference>
<comment type="similarity">
    <text evidence="4">Belongs to the Maf family. YhdE subfamily.</text>
</comment>